<gene>
    <name evidence="3" type="primary">cheD</name>
    <name evidence="4" type="ORF">H8E41_10890</name>
</gene>
<dbReference type="PANTHER" id="PTHR35147:SF1">
    <property type="entry name" value="CHEMORECEPTOR GLUTAMINE DEAMIDASE CHED-RELATED"/>
    <property type="match status" value="1"/>
</dbReference>
<evidence type="ECO:0000313" key="4">
    <source>
        <dbReference type="EMBL" id="MBC8318401.1"/>
    </source>
</evidence>
<proteinExistence type="inferred from homology"/>
<name>A0A8J6ND22_9BACT</name>
<evidence type="ECO:0000256" key="1">
    <source>
        <dbReference type="ARBA" id="ARBA00022500"/>
    </source>
</evidence>
<comment type="catalytic activity">
    <reaction evidence="3">
        <text>L-glutaminyl-[protein] + H2O = L-glutamyl-[protein] + NH4(+)</text>
        <dbReference type="Rhea" id="RHEA:16441"/>
        <dbReference type="Rhea" id="RHEA-COMP:10207"/>
        <dbReference type="Rhea" id="RHEA-COMP:10208"/>
        <dbReference type="ChEBI" id="CHEBI:15377"/>
        <dbReference type="ChEBI" id="CHEBI:28938"/>
        <dbReference type="ChEBI" id="CHEBI:29973"/>
        <dbReference type="ChEBI" id="CHEBI:30011"/>
        <dbReference type="EC" id="3.5.1.44"/>
    </reaction>
</comment>
<evidence type="ECO:0000256" key="2">
    <source>
        <dbReference type="ARBA" id="ARBA00022801"/>
    </source>
</evidence>
<keyword evidence="1 3" id="KW-0145">Chemotaxis</keyword>
<organism evidence="4 5">
    <name type="scientific">Candidatus Desulfobia pelagia</name>
    <dbReference type="NCBI Taxonomy" id="2841692"/>
    <lineage>
        <taxon>Bacteria</taxon>
        <taxon>Pseudomonadati</taxon>
        <taxon>Thermodesulfobacteriota</taxon>
        <taxon>Desulfobulbia</taxon>
        <taxon>Desulfobulbales</taxon>
        <taxon>Desulfobulbaceae</taxon>
        <taxon>Candidatus Desulfobia</taxon>
    </lineage>
</organism>
<dbReference type="EMBL" id="JACNJZ010000155">
    <property type="protein sequence ID" value="MBC8318401.1"/>
    <property type="molecule type" value="Genomic_DNA"/>
</dbReference>
<reference evidence="4 5" key="1">
    <citation type="submission" date="2020-08" db="EMBL/GenBank/DDBJ databases">
        <title>Bridging the membrane lipid divide: bacteria of the FCB group superphylum have the potential to synthesize archaeal ether lipids.</title>
        <authorList>
            <person name="Villanueva L."/>
            <person name="Von Meijenfeldt F.A.B."/>
            <person name="Westbye A.B."/>
            <person name="Yadav S."/>
            <person name="Hopmans E.C."/>
            <person name="Dutilh B.E."/>
            <person name="Sinninghe Damste J.S."/>
        </authorList>
    </citation>
    <scope>NUCLEOTIDE SEQUENCE [LARGE SCALE GENOMIC DNA]</scope>
    <source>
        <strain evidence="4">NIOZ-UU47</strain>
    </source>
</reference>
<dbReference type="SUPFAM" id="SSF64438">
    <property type="entry name" value="CNF1/YfiH-like putative cysteine hydrolases"/>
    <property type="match status" value="1"/>
</dbReference>
<dbReference type="InterPro" id="IPR005659">
    <property type="entry name" value="Chemorcpt_Glu_NH3ase_CheD"/>
</dbReference>
<comment type="caution">
    <text evidence="4">The sequence shown here is derived from an EMBL/GenBank/DDBJ whole genome shotgun (WGS) entry which is preliminary data.</text>
</comment>
<dbReference type="Proteomes" id="UP000614424">
    <property type="component" value="Unassembled WGS sequence"/>
</dbReference>
<dbReference type="HAMAP" id="MF_01440">
    <property type="entry name" value="CheD"/>
    <property type="match status" value="1"/>
</dbReference>
<dbReference type="GO" id="GO:0050568">
    <property type="term" value="F:protein-glutamine glutaminase activity"/>
    <property type="evidence" value="ECO:0007669"/>
    <property type="project" value="UniProtKB-UniRule"/>
</dbReference>
<dbReference type="CDD" id="cd16352">
    <property type="entry name" value="CheD"/>
    <property type="match status" value="1"/>
</dbReference>
<dbReference type="Pfam" id="PF03975">
    <property type="entry name" value="CheD"/>
    <property type="match status" value="1"/>
</dbReference>
<comment type="similarity">
    <text evidence="3">Belongs to the CheD family.</text>
</comment>
<dbReference type="InterPro" id="IPR011324">
    <property type="entry name" value="Cytotoxic_necrot_fac-like_cat"/>
</dbReference>
<dbReference type="PANTHER" id="PTHR35147">
    <property type="entry name" value="CHEMORECEPTOR GLUTAMINE DEAMIDASE CHED-RELATED"/>
    <property type="match status" value="1"/>
</dbReference>
<keyword evidence="2 3" id="KW-0378">Hydrolase</keyword>
<evidence type="ECO:0000313" key="5">
    <source>
        <dbReference type="Proteomes" id="UP000614424"/>
    </source>
</evidence>
<accession>A0A8J6ND22</accession>
<dbReference type="GO" id="GO:0006935">
    <property type="term" value="P:chemotaxis"/>
    <property type="evidence" value="ECO:0007669"/>
    <property type="project" value="UniProtKB-UniRule"/>
</dbReference>
<dbReference type="Gene3D" id="3.30.1330.200">
    <property type="match status" value="1"/>
</dbReference>
<dbReference type="AlphaFoldDB" id="A0A8J6ND22"/>
<protein>
    <recommendedName>
        <fullName evidence="3">Probable chemoreceptor glutamine deamidase CheD</fullName>
        <ecNumber evidence="3">3.5.1.44</ecNumber>
    </recommendedName>
</protein>
<comment type="function">
    <text evidence="3">Probably deamidates glutamine residues to glutamate on methyl-accepting chemotaxis receptors (MCPs), playing an important role in chemotaxis.</text>
</comment>
<evidence type="ECO:0000256" key="3">
    <source>
        <dbReference type="HAMAP-Rule" id="MF_01440"/>
    </source>
</evidence>
<dbReference type="InterPro" id="IPR038592">
    <property type="entry name" value="CheD-like_sf"/>
</dbReference>
<sequence length="159" mass="17275">MKIIVGISDMKVSNTPGEVLITYSLGSCIGLVIWDPQVKVGGLLHYMLPESKLDKDRAQKRPHMFGDTGIPALFKAAYELGAVKSRLIVTAVGGSQLLDTAGVFNIGKRNYAIMKKLFERNKVAVAREDIGGTVNRTISLDVKTGRILLKVSGKGEFEL</sequence>
<dbReference type="EC" id="3.5.1.44" evidence="3"/>